<evidence type="ECO:0000256" key="2">
    <source>
        <dbReference type="ARBA" id="ARBA00023264"/>
    </source>
</evidence>
<comment type="pathway">
    <text evidence="3">Phospholipid metabolism; phosphatidylethanolamine biosynthesis; phosphatidylethanolamine from ethanolamine: step 1/3.</text>
</comment>
<dbReference type="Gene3D" id="3.90.1200.10">
    <property type="match status" value="1"/>
</dbReference>
<organism evidence="6 7">
    <name type="scientific">Dryococelus australis</name>
    <dbReference type="NCBI Taxonomy" id="614101"/>
    <lineage>
        <taxon>Eukaryota</taxon>
        <taxon>Metazoa</taxon>
        <taxon>Ecdysozoa</taxon>
        <taxon>Arthropoda</taxon>
        <taxon>Hexapoda</taxon>
        <taxon>Insecta</taxon>
        <taxon>Pterygota</taxon>
        <taxon>Neoptera</taxon>
        <taxon>Polyneoptera</taxon>
        <taxon>Phasmatodea</taxon>
        <taxon>Verophasmatodea</taxon>
        <taxon>Anareolatae</taxon>
        <taxon>Phasmatidae</taxon>
        <taxon>Eurycanthinae</taxon>
        <taxon>Dryococelus</taxon>
    </lineage>
</organism>
<keyword evidence="1" id="KW-0594">Phospholipid biosynthesis</keyword>
<dbReference type="EC" id="2.7.1.82" evidence="5"/>
<dbReference type="SUPFAM" id="SSF56112">
    <property type="entry name" value="Protein kinase-like (PK-like)"/>
    <property type="match status" value="1"/>
</dbReference>
<dbReference type="CDD" id="cd05157">
    <property type="entry name" value="ETNK_euk"/>
    <property type="match status" value="1"/>
</dbReference>
<evidence type="ECO:0000313" key="6">
    <source>
        <dbReference type="EMBL" id="KAJ8866070.1"/>
    </source>
</evidence>
<proteinExistence type="inferred from homology"/>
<dbReference type="PANTHER" id="PTHR22603">
    <property type="entry name" value="CHOLINE/ETHANOALAMINE KINASE"/>
    <property type="match status" value="1"/>
</dbReference>
<keyword evidence="7" id="KW-1185">Reference proteome</keyword>
<dbReference type="EMBL" id="JARBHB010000017">
    <property type="protein sequence ID" value="KAJ8866070.1"/>
    <property type="molecule type" value="Genomic_DNA"/>
</dbReference>
<comment type="similarity">
    <text evidence="4">Belongs to the choline/ethanolamine kinase family.</text>
</comment>
<evidence type="ECO:0000256" key="5">
    <source>
        <dbReference type="ARBA" id="ARBA00038874"/>
    </source>
</evidence>
<keyword evidence="2" id="KW-1208">Phospholipid metabolism</keyword>
<accession>A0ABQ9G0Q8</accession>
<dbReference type="Pfam" id="PF01633">
    <property type="entry name" value="Choline_kinase"/>
    <property type="match status" value="1"/>
</dbReference>
<reference evidence="6 7" key="1">
    <citation type="submission" date="2023-02" db="EMBL/GenBank/DDBJ databases">
        <title>LHISI_Scaffold_Assembly.</title>
        <authorList>
            <person name="Stuart O.P."/>
            <person name="Cleave R."/>
            <person name="Magrath M.J.L."/>
            <person name="Mikheyev A.S."/>
        </authorList>
    </citation>
    <scope>NUCLEOTIDE SEQUENCE [LARGE SCALE GENOMIC DNA]</scope>
    <source>
        <strain evidence="6">Daus_M_001</strain>
        <tissue evidence="6">Leg muscle</tissue>
    </source>
</reference>
<evidence type="ECO:0000256" key="3">
    <source>
        <dbReference type="ARBA" id="ARBA00037883"/>
    </source>
</evidence>
<keyword evidence="1" id="KW-0443">Lipid metabolism</keyword>
<evidence type="ECO:0000313" key="7">
    <source>
        <dbReference type="Proteomes" id="UP001159363"/>
    </source>
</evidence>
<protein>
    <recommendedName>
        <fullName evidence="5">ethanolamine kinase</fullName>
        <ecNumber evidence="5">2.7.1.82</ecNumber>
    </recommendedName>
</protein>
<dbReference type="PANTHER" id="PTHR22603:SF66">
    <property type="entry name" value="ETHANOLAMINE KINASE"/>
    <property type="match status" value="1"/>
</dbReference>
<evidence type="ECO:0000256" key="4">
    <source>
        <dbReference type="ARBA" id="ARBA00038211"/>
    </source>
</evidence>
<dbReference type="Proteomes" id="UP001159363">
    <property type="component" value="Chromosome 16"/>
</dbReference>
<sequence length="586" mass="65995">MIDALGVIFGRLTRNRIWDRNAGAGAAMLPASPNCHTPKSYLLETQRWLLTLLDGQWIPFLRAALAGKLFAEAVHTPVEGALQMRKPGSIPDGVTRIFACGETWLTGSLGVLPFPYPCIRLLLHIHLISPFPSLKILLLGAGANFTTYISNSAEKEIMCRSPKRIGHVHCCCTKGRARLQFGIVIVLPSEIKSLTWHVDIKRNWPNTELRIDVGHKQRVVSTVLCRVTAIVMLCTECGNMPFMFSEVLEVPMTHPYNIVGIATGHGTMVAERLACSPPIKATGVQSPARSPDFCMRESCQTMPLVSGFSLGPPISPTLSFRRCSILTSIIPIVSQDHAVKSRPNLFTRCRPRRYAPRLWATFTNGLVYEYVEGNVVCVEMCREPEVYVLVACMMAQIHRVDCGPTVVREPCLWKKLRQFLGFVPRSFTDPRKQTRFEDLIPSITMINEEYTTLQSELSRIGSPIVFCHNDLLLGNIIYNSKRGKVTFIDYEYADYNYQAFDIGNHFAEFAGVSTIDYSLYPSYELQKQWLRVYLETFTGGERKVTDAAINELYVHVNKFCLTAHFLWAVWALIQAEHSSIDFDFLG</sequence>
<keyword evidence="1" id="KW-0444">Lipid biosynthesis</keyword>
<gene>
    <name evidence="6" type="ORF">PR048_033594</name>
</gene>
<comment type="caution">
    <text evidence="6">The sequence shown here is derived from an EMBL/GenBank/DDBJ whole genome shotgun (WGS) entry which is preliminary data.</text>
</comment>
<name>A0ABQ9G0Q8_9NEOP</name>
<evidence type="ECO:0000256" key="1">
    <source>
        <dbReference type="ARBA" id="ARBA00023209"/>
    </source>
</evidence>
<dbReference type="InterPro" id="IPR011009">
    <property type="entry name" value="Kinase-like_dom_sf"/>
</dbReference>